<dbReference type="Pfam" id="PF00496">
    <property type="entry name" value="SBP_bac_5"/>
    <property type="match status" value="1"/>
</dbReference>
<evidence type="ECO:0000256" key="1">
    <source>
        <dbReference type="ARBA" id="ARBA00005695"/>
    </source>
</evidence>
<evidence type="ECO:0000256" key="2">
    <source>
        <dbReference type="ARBA" id="ARBA00022729"/>
    </source>
</evidence>
<protein>
    <submittedName>
        <fullName evidence="5">ABC transport protein, solute binding component</fullName>
    </submittedName>
</protein>
<dbReference type="OrthoDB" id="9801799at2"/>
<dbReference type="GO" id="GO:1904680">
    <property type="term" value="F:peptide transmembrane transporter activity"/>
    <property type="evidence" value="ECO:0007669"/>
    <property type="project" value="TreeGrafter"/>
</dbReference>
<dbReference type="PANTHER" id="PTHR30290">
    <property type="entry name" value="PERIPLASMIC BINDING COMPONENT OF ABC TRANSPORTER"/>
    <property type="match status" value="1"/>
</dbReference>
<evidence type="ECO:0000259" key="4">
    <source>
        <dbReference type="Pfam" id="PF00496"/>
    </source>
</evidence>
<evidence type="ECO:0000313" key="5">
    <source>
        <dbReference type="EMBL" id="CCJ52105.1"/>
    </source>
</evidence>
<dbReference type="GO" id="GO:0015833">
    <property type="term" value="P:peptide transport"/>
    <property type="evidence" value="ECO:0007669"/>
    <property type="project" value="TreeGrafter"/>
</dbReference>
<dbReference type="Gene3D" id="3.40.190.10">
    <property type="entry name" value="Periplasmic binding protein-like II"/>
    <property type="match status" value="1"/>
</dbReference>
<dbReference type="InterPro" id="IPR030678">
    <property type="entry name" value="Peptide/Ni-bd"/>
</dbReference>
<dbReference type="SUPFAM" id="SSF53850">
    <property type="entry name" value="Periplasmic binding protein-like II"/>
    <property type="match status" value="1"/>
</dbReference>
<dbReference type="EMBL" id="HE965806">
    <property type="protein sequence ID" value="CCJ52105.1"/>
    <property type="molecule type" value="Genomic_DNA"/>
</dbReference>
<proteinExistence type="inferred from homology"/>
<feature type="domain" description="Solute-binding protein family 5" evidence="4">
    <location>
        <begin position="71"/>
        <end position="419"/>
    </location>
</feature>
<dbReference type="PANTHER" id="PTHR30290:SF38">
    <property type="entry name" value="D,D-DIPEPTIDE-BINDING PERIPLASMIC PROTEIN DDPA-RELATED"/>
    <property type="match status" value="1"/>
</dbReference>
<dbReference type="KEGG" id="bbh:BN112_0187"/>
<name>A0A0C6NZJ6_BORBO</name>
<dbReference type="InterPro" id="IPR000914">
    <property type="entry name" value="SBP_5_dom"/>
</dbReference>
<accession>A0A0C6NZJ6</accession>
<dbReference type="GO" id="GO:0030288">
    <property type="term" value="C:outer membrane-bounded periplasmic space"/>
    <property type="evidence" value="ECO:0007669"/>
    <property type="project" value="UniProtKB-ARBA"/>
</dbReference>
<evidence type="ECO:0000313" key="6">
    <source>
        <dbReference type="Proteomes" id="UP000007564"/>
    </source>
</evidence>
<comment type="similarity">
    <text evidence="1">Belongs to the bacterial solute-binding protein 5 family.</text>
</comment>
<dbReference type="HOGENOM" id="CLU_017028_7_3_4"/>
<dbReference type="Proteomes" id="UP000007564">
    <property type="component" value="Chromosome"/>
</dbReference>
<dbReference type="Gene3D" id="3.90.76.10">
    <property type="entry name" value="Dipeptide-binding Protein, Domain 1"/>
    <property type="match status" value="1"/>
</dbReference>
<dbReference type="GeneID" id="56478481"/>
<dbReference type="Gene3D" id="3.10.105.10">
    <property type="entry name" value="Dipeptide-binding Protein, Domain 3"/>
    <property type="match status" value="1"/>
</dbReference>
<dbReference type="InterPro" id="IPR039424">
    <property type="entry name" value="SBP_5"/>
</dbReference>
<sequence>MMSKTGKMAAALAALCLSVGLAGAARAESTLQVALSTSLNSLDPNVTTLGEEYVFNGLVFGGLTRIDANSKVVPDLAVSWTPSADLREWTFKLRPGVKFHHGKPLTASDVVFSFQRIVDPATGSPGRTQLEVMKSVDAPDDATVHFTLTQPYADFPGLLTGRQLRVVAQDRIDTIKTQPSGTGPFRFVRYTPGDQLELERNPDYYDKDRIKIDRVVMRVMPEAAARVAALRSGSIDMIWNLPLETIPDLKKDAAVVVDSVPSASWDGIVLNNSKPPFNDVRVRRAVFLALDKKELVNFALFGEGSPTHSPIAPTDPAFNKDIGFAPDLAQAKQLLAEAGYAKGFAVDIFVPAGRPSRERLGVAAQQLLRPLGIKLNVQRVPYNRYSAGVAGIAPMYVDGFFASPVIDAATSPWFYSTGSWNARMWHFSSKRVDQALDAARASTDRAEQIRHYQDFQRALTEEVPGVIGYVTNVATAYRADIKNYHTNPFLWLDLYDVEKTGGAR</sequence>
<keyword evidence="2 3" id="KW-0732">Signal</keyword>
<feature type="signal peptide" evidence="3">
    <location>
        <begin position="1"/>
        <end position="24"/>
    </location>
</feature>
<dbReference type="CDD" id="cd08503">
    <property type="entry name" value="PBP2_NikA_DppA_OppA_like_17"/>
    <property type="match status" value="1"/>
</dbReference>
<dbReference type="GO" id="GO:0043190">
    <property type="term" value="C:ATP-binding cassette (ABC) transporter complex"/>
    <property type="evidence" value="ECO:0007669"/>
    <property type="project" value="InterPro"/>
</dbReference>
<evidence type="ECO:0000256" key="3">
    <source>
        <dbReference type="SAM" id="SignalP"/>
    </source>
</evidence>
<dbReference type="PIRSF" id="PIRSF002741">
    <property type="entry name" value="MppA"/>
    <property type="match status" value="1"/>
</dbReference>
<gene>
    <name evidence="5" type="ORF">BN112_0187</name>
</gene>
<feature type="chain" id="PRO_5002200313" evidence="3">
    <location>
        <begin position="25"/>
        <end position="504"/>
    </location>
</feature>
<dbReference type="AlphaFoldDB" id="A0A0C6NZJ6"/>
<dbReference type="RefSeq" id="WP_003812304.1">
    <property type="nucleotide sequence ID" value="NC_019382.1"/>
</dbReference>
<reference evidence="5 6" key="1">
    <citation type="journal article" date="2012" name="BMC Genomics">
        <title>Comparative genomics of the classical Bordetella subspecies: the evolution and exchange of virulence-associated diversity amongst closely related pathogens.</title>
        <authorList>
            <person name="Park J."/>
            <person name="Zhang Y."/>
            <person name="Buboltz A.M."/>
            <person name="Zhang X."/>
            <person name="Schuster S.C."/>
            <person name="Ahuja U."/>
            <person name="Liu M."/>
            <person name="Miller J.F."/>
            <person name="Sebaihia M."/>
            <person name="Bentley S.D."/>
            <person name="Parkhill J."/>
            <person name="Harvill E.T."/>
        </authorList>
    </citation>
    <scope>NUCLEOTIDE SEQUENCE [LARGE SCALE GENOMIC DNA]</scope>
    <source>
        <strain evidence="5 6">253</strain>
    </source>
</reference>
<organism evidence="5 6">
    <name type="scientific">Bordetella bronchiseptica 253</name>
    <dbReference type="NCBI Taxonomy" id="568707"/>
    <lineage>
        <taxon>Bacteria</taxon>
        <taxon>Pseudomonadati</taxon>
        <taxon>Pseudomonadota</taxon>
        <taxon>Betaproteobacteria</taxon>
        <taxon>Burkholderiales</taxon>
        <taxon>Alcaligenaceae</taxon>
        <taxon>Bordetella</taxon>
    </lineage>
</organism>